<gene>
    <name evidence="1" type="ORF">A244_25009</name>
</gene>
<organism evidence="1 2">
    <name type="scientific">Pseudomonas syringae pv. actinidiae ICMP 18807</name>
    <dbReference type="NCBI Taxonomy" id="1194404"/>
    <lineage>
        <taxon>Bacteria</taxon>
        <taxon>Pseudomonadati</taxon>
        <taxon>Pseudomonadota</taxon>
        <taxon>Gammaproteobacteria</taxon>
        <taxon>Pseudomonadales</taxon>
        <taxon>Pseudomonadaceae</taxon>
        <taxon>Pseudomonas</taxon>
        <taxon>Pseudomonas syringae</taxon>
    </lineage>
</organism>
<dbReference type="AlphaFoldDB" id="S6V3X2"/>
<comment type="caution">
    <text evidence="1">The sequence shown here is derived from an EMBL/GenBank/DDBJ whole genome shotgun (WGS) entry which is preliminary data.</text>
</comment>
<dbReference type="EMBL" id="AOKG01001710">
    <property type="protein sequence ID" value="EPN45765.1"/>
    <property type="molecule type" value="Genomic_DNA"/>
</dbReference>
<evidence type="ECO:0000313" key="2">
    <source>
        <dbReference type="Proteomes" id="UP000015729"/>
    </source>
</evidence>
<protein>
    <submittedName>
        <fullName evidence="1">Uncharacterized protein</fullName>
    </submittedName>
</protein>
<dbReference type="PATRIC" id="fig|1194404.4.peg.5149"/>
<name>S6V3X2_PSESF</name>
<accession>S6V3X2</accession>
<dbReference type="Proteomes" id="UP000015729">
    <property type="component" value="Unassembled WGS sequence"/>
</dbReference>
<evidence type="ECO:0000313" key="1">
    <source>
        <dbReference type="EMBL" id="EPN45765.1"/>
    </source>
</evidence>
<proteinExistence type="predicted"/>
<sequence length="386" mass="43979">MIDEHEKIFAAEALIAYKYVREAANSIASVSPVIRNLLPSITHFEYEEIVWKYYPALEEHIPEIEADVRNAESIKKFHKPFFLPAILSKSVISAPFVKSELTVATDTLTSHFVQFAKSKPQTGDEKTIECVAKSWYPDWSFELNVRNIIDLSEYYGAISATCPKTGELADERVRIDGHGVVAIDTGESIESVSRYGFACWLNGRDELPISWTLNYNFKGYVSDFKSRVQKLSSPYWTDSVVENLKQYESLMKKLVEGWAPVGLLGLWTNYKCDTFHADCFPMATFPSGSKLQEMYRRAKRTNFLIEMCSVYQISIKVSEAALSADLEDEAIEEAFLNLKSVSQNGIPWRYRSEPCASGSGWEIRLVFEAGLNWFSLYFKKIVFPDI</sequence>
<reference evidence="1 2" key="1">
    <citation type="journal article" date="2013" name="PLoS Pathog.">
        <title>Genomic analysis of the Kiwifruit pathogen Pseudomonas syringae pv. actinidiae provides insight into the origins of an emergent plant disease.</title>
        <authorList>
            <person name="McCann H.C."/>
            <person name="Rikkerink E.H."/>
            <person name="Bertels F."/>
            <person name="Fiers M."/>
            <person name="Lu A."/>
            <person name="Rees-George J."/>
            <person name="Andersen M.T."/>
            <person name="Gleave A.P."/>
            <person name="Haubold B."/>
            <person name="Wohlers M.W."/>
            <person name="Guttman D.S."/>
            <person name="Wang P.W."/>
            <person name="Straub C."/>
            <person name="Vanneste J.L."/>
            <person name="Rainey P.B."/>
            <person name="Templeton M.D."/>
        </authorList>
    </citation>
    <scope>NUCLEOTIDE SEQUENCE [LARGE SCALE GENOMIC DNA]</scope>
    <source>
        <strain evidence="1 2">ICMP 18807</strain>
    </source>
</reference>